<evidence type="ECO:0000259" key="2">
    <source>
        <dbReference type="Pfam" id="PF16486"/>
    </source>
</evidence>
<dbReference type="Pfam" id="PF16486">
    <property type="entry name" value="ArgoN"/>
    <property type="match status" value="1"/>
</dbReference>
<sequence>MASGTQNAAPPPGLANRPDRGGERGRAVTLESNFYDLGYPKEIWFQYEVLFEPEGNRCRRIEVLKTLVKEKAKPIFRGLRPVFDGTRLLISREPLLDETGTELPMQKTFSISVKFPDGRNAQGPKFQVGPTGA</sequence>
<dbReference type="InterPro" id="IPR032474">
    <property type="entry name" value="Argonaute_N"/>
</dbReference>
<accession>A0A4P9VZQ6</accession>
<protein>
    <recommendedName>
        <fullName evidence="2">Protein argonaute N-terminal domain-containing protein</fullName>
    </recommendedName>
</protein>
<feature type="region of interest" description="Disordered" evidence="1">
    <location>
        <begin position="1"/>
        <end position="23"/>
    </location>
</feature>
<reference evidence="4" key="1">
    <citation type="journal article" date="2018" name="Nat. Microbiol.">
        <title>Leveraging single-cell genomics to expand the fungal tree of life.</title>
        <authorList>
            <person name="Ahrendt S.R."/>
            <person name="Quandt C.A."/>
            <person name="Ciobanu D."/>
            <person name="Clum A."/>
            <person name="Salamov A."/>
            <person name="Andreopoulos B."/>
            <person name="Cheng J.F."/>
            <person name="Woyke T."/>
            <person name="Pelin A."/>
            <person name="Henrissat B."/>
            <person name="Reynolds N.K."/>
            <person name="Benny G.L."/>
            <person name="Smith M.E."/>
            <person name="James T.Y."/>
            <person name="Grigoriev I.V."/>
        </authorList>
    </citation>
    <scope>NUCLEOTIDE SEQUENCE [LARGE SCALE GENOMIC DNA]</scope>
</reference>
<evidence type="ECO:0000313" key="3">
    <source>
        <dbReference type="EMBL" id="RKO83770.1"/>
    </source>
</evidence>
<dbReference type="EMBL" id="ML000863">
    <property type="protein sequence ID" value="RKO83770.1"/>
    <property type="molecule type" value="Genomic_DNA"/>
</dbReference>
<dbReference type="Proteomes" id="UP000269721">
    <property type="component" value="Unassembled WGS sequence"/>
</dbReference>
<organism evidence="3 4">
    <name type="scientific">Blyttiomyces helicus</name>
    <dbReference type="NCBI Taxonomy" id="388810"/>
    <lineage>
        <taxon>Eukaryota</taxon>
        <taxon>Fungi</taxon>
        <taxon>Fungi incertae sedis</taxon>
        <taxon>Chytridiomycota</taxon>
        <taxon>Chytridiomycota incertae sedis</taxon>
        <taxon>Chytridiomycetes</taxon>
        <taxon>Chytridiomycetes incertae sedis</taxon>
        <taxon>Blyttiomyces</taxon>
    </lineage>
</organism>
<proteinExistence type="predicted"/>
<keyword evidence="4" id="KW-1185">Reference proteome</keyword>
<gene>
    <name evidence="3" type="ORF">BDK51DRAFT_43333</name>
</gene>
<evidence type="ECO:0000313" key="4">
    <source>
        <dbReference type="Proteomes" id="UP000269721"/>
    </source>
</evidence>
<feature type="domain" description="Protein argonaute N-terminal" evidence="2">
    <location>
        <begin position="26"/>
        <end position="116"/>
    </location>
</feature>
<name>A0A4P9VZQ6_9FUNG</name>
<evidence type="ECO:0000256" key="1">
    <source>
        <dbReference type="SAM" id="MobiDB-lite"/>
    </source>
</evidence>
<dbReference type="AlphaFoldDB" id="A0A4P9VZQ6"/>